<dbReference type="GO" id="GO:0051123">
    <property type="term" value="P:RNA polymerase II preinitiation complex assembly"/>
    <property type="evidence" value="ECO:0007669"/>
    <property type="project" value="TreeGrafter"/>
</dbReference>
<dbReference type="GO" id="GO:0017025">
    <property type="term" value="F:TBP-class protein binding"/>
    <property type="evidence" value="ECO:0007669"/>
    <property type="project" value="TreeGrafter"/>
</dbReference>
<feature type="region of interest" description="Disordered" evidence="9">
    <location>
        <begin position="213"/>
        <end position="331"/>
    </location>
</feature>
<dbReference type="AlphaFoldDB" id="A0AAF0JA01"/>
<evidence type="ECO:0000256" key="3">
    <source>
        <dbReference type="ARBA" id="ARBA00023015"/>
    </source>
</evidence>
<feature type="compositionally biased region" description="Low complexity" evidence="9">
    <location>
        <begin position="362"/>
        <end position="376"/>
    </location>
</feature>
<dbReference type="PANTHER" id="PTHR12264:SF21">
    <property type="entry name" value="TRANSCRIPTION INITIATION FACTOR TFIID SUBUNIT 12"/>
    <property type="match status" value="1"/>
</dbReference>
<keyword evidence="4" id="KW-0804">Transcription</keyword>
<dbReference type="InterPro" id="IPR009072">
    <property type="entry name" value="Histone-fold"/>
</dbReference>
<dbReference type="Gene3D" id="1.10.20.10">
    <property type="entry name" value="Histone, subunit A"/>
    <property type="match status" value="1"/>
</dbReference>
<reference evidence="11" key="1">
    <citation type="submission" date="2023-03" db="EMBL/GenBank/DDBJ databases">
        <title>Mating type loci evolution in Malassezia.</title>
        <authorList>
            <person name="Coelho M.A."/>
        </authorList>
    </citation>
    <scope>NUCLEOTIDE SEQUENCE</scope>
    <source>
        <strain evidence="11">CBS 9431</strain>
    </source>
</reference>
<feature type="compositionally biased region" description="Gly residues" evidence="9">
    <location>
        <begin position="1"/>
        <end position="10"/>
    </location>
</feature>
<gene>
    <name evidence="11" type="ORF">MJAP1_002269</name>
</gene>
<evidence type="ECO:0000256" key="1">
    <source>
        <dbReference type="ARBA" id="ARBA00004123"/>
    </source>
</evidence>
<name>A0AAF0JA01_9BASI</name>
<evidence type="ECO:0000256" key="4">
    <source>
        <dbReference type="ARBA" id="ARBA00023163"/>
    </source>
</evidence>
<evidence type="ECO:0000256" key="7">
    <source>
        <dbReference type="ARBA" id="ARBA00093657"/>
    </source>
</evidence>
<feature type="region of interest" description="Disordered" evidence="9">
    <location>
        <begin position="344"/>
        <end position="394"/>
    </location>
</feature>
<evidence type="ECO:0000259" key="10">
    <source>
        <dbReference type="Pfam" id="PF03847"/>
    </source>
</evidence>
<evidence type="ECO:0000313" key="11">
    <source>
        <dbReference type="EMBL" id="WFD39297.1"/>
    </source>
</evidence>
<feature type="region of interest" description="Disordered" evidence="9">
    <location>
        <begin position="1"/>
        <end position="28"/>
    </location>
</feature>
<evidence type="ECO:0000256" key="2">
    <source>
        <dbReference type="ARBA" id="ARBA00007530"/>
    </source>
</evidence>
<feature type="compositionally biased region" description="Polar residues" evidence="9">
    <location>
        <begin position="299"/>
        <end position="331"/>
    </location>
</feature>
<feature type="compositionally biased region" description="Low complexity" evidence="9">
    <location>
        <begin position="99"/>
        <end position="113"/>
    </location>
</feature>
<feature type="domain" description="Transcription initiation factor TFIID subunit 12" evidence="10">
    <location>
        <begin position="453"/>
        <end position="520"/>
    </location>
</feature>
<dbReference type="GO" id="GO:0000124">
    <property type="term" value="C:SAGA complex"/>
    <property type="evidence" value="ECO:0007669"/>
    <property type="project" value="InterPro"/>
</dbReference>
<evidence type="ECO:0000313" key="12">
    <source>
        <dbReference type="Proteomes" id="UP001217754"/>
    </source>
</evidence>
<dbReference type="Proteomes" id="UP001217754">
    <property type="component" value="Chromosome 3"/>
</dbReference>
<keyword evidence="3" id="KW-0805">Transcription regulation</keyword>
<keyword evidence="8" id="KW-0175">Coiled coil</keyword>
<dbReference type="Pfam" id="PF03847">
    <property type="entry name" value="TFIID_20kDa"/>
    <property type="match status" value="1"/>
</dbReference>
<evidence type="ECO:0000256" key="9">
    <source>
        <dbReference type="SAM" id="MobiDB-lite"/>
    </source>
</evidence>
<evidence type="ECO:0000256" key="6">
    <source>
        <dbReference type="ARBA" id="ARBA00075089"/>
    </source>
</evidence>
<feature type="compositionally biased region" description="Polar residues" evidence="9">
    <location>
        <begin position="273"/>
        <end position="282"/>
    </location>
</feature>
<dbReference type="EMBL" id="CP119960">
    <property type="protein sequence ID" value="WFD39297.1"/>
    <property type="molecule type" value="Genomic_DNA"/>
</dbReference>
<dbReference type="GO" id="GO:0046982">
    <property type="term" value="F:protein heterodimerization activity"/>
    <property type="evidence" value="ECO:0007669"/>
    <property type="project" value="InterPro"/>
</dbReference>
<dbReference type="PANTHER" id="PTHR12264">
    <property type="entry name" value="TRANSCRIPTION INITIATION FACTOR TFIID SUBUNIT 12"/>
    <property type="match status" value="1"/>
</dbReference>
<dbReference type="InterPro" id="IPR003228">
    <property type="entry name" value="TFIID_TAF12_dom"/>
</dbReference>
<feature type="compositionally biased region" description="Low complexity" evidence="9">
    <location>
        <begin position="213"/>
        <end position="233"/>
    </location>
</feature>
<dbReference type="SUPFAM" id="SSF47113">
    <property type="entry name" value="Histone-fold"/>
    <property type="match status" value="1"/>
</dbReference>
<organism evidence="11 12">
    <name type="scientific">Malassezia japonica</name>
    <dbReference type="NCBI Taxonomy" id="223818"/>
    <lineage>
        <taxon>Eukaryota</taxon>
        <taxon>Fungi</taxon>
        <taxon>Dikarya</taxon>
        <taxon>Basidiomycota</taxon>
        <taxon>Ustilaginomycotina</taxon>
        <taxon>Malasseziomycetes</taxon>
        <taxon>Malasseziales</taxon>
        <taxon>Malasseziaceae</taxon>
        <taxon>Malassezia</taxon>
    </lineage>
</organism>
<comment type="similarity">
    <text evidence="2">Belongs to the TAF12 family.</text>
</comment>
<sequence length="550" mass="57736">MGSTGPGGNGNVPPNMQGRGIAGAGLPPNTMQGLQPLLANNPEGLAAIVNAAREGKVSPEQLQQIRAILGQQQQRQGAQAMGAQRPMQQGFANEAGSSAQQPGYLQQPAAQAAPKPPMQGLGQHAQMPNHEAMLMEQFNKVMSPLMLNISHLEASLRNPSISAQEKQQQQNLYNELKTKQMNLARQVALAREQARAKDQQQYQLMLQQQQQQQQQQPQAQQQAAPAQPVAAPQSQPPPQAQQTKPAASTPGAVPSTPQSGAKGTPKSAAAEVQGTNTPTTERNAPETPSGATATGMRPNAQNVNVSSSTPLTGIAQPSSLLPTGGSAPQSSTGALANLIAQHTSTPQPFPNAQGPHPTLNQGLGTTPVTGTPPVLVRPNPLGRNGKSLNTPRGGQHWEDLLGIGAGDSTGVDDSLNLGLDGDSFSSNLNDVLGSSNVSQLGLASAGGNNRLLTKRKVQELVSEIDPNEQLEGDVEDLLLEIADEFIESVTSFGCRLAKHRKGDRLEVKDIQLHLERNWNLRVPFPGSMPIPPTRVKAPSTTKGGGSNAAT</sequence>
<feature type="region of interest" description="Disordered" evidence="9">
    <location>
        <begin position="93"/>
        <end position="124"/>
    </location>
</feature>
<feature type="coiled-coil region" evidence="8">
    <location>
        <begin position="166"/>
        <end position="193"/>
    </location>
</feature>
<protein>
    <recommendedName>
        <fullName evidence="6">TBP-associated factor 12</fullName>
    </recommendedName>
    <alternativeName>
        <fullName evidence="7">Transcription initiation factor TFIID subunit 12</fullName>
    </alternativeName>
</protein>
<dbReference type="RefSeq" id="XP_060122194.1">
    <property type="nucleotide sequence ID" value="XM_060266211.1"/>
</dbReference>
<dbReference type="GO" id="GO:0005669">
    <property type="term" value="C:transcription factor TFIID complex"/>
    <property type="evidence" value="ECO:0007669"/>
    <property type="project" value="InterPro"/>
</dbReference>
<evidence type="ECO:0000256" key="5">
    <source>
        <dbReference type="ARBA" id="ARBA00023242"/>
    </source>
</evidence>
<dbReference type="InterPro" id="IPR037794">
    <property type="entry name" value="TAF12"/>
</dbReference>
<keyword evidence="5" id="KW-0539">Nucleus</keyword>
<keyword evidence="12" id="KW-1185">Reference proteome</keyword>
<feature type="region of interest" description="Disordered" evidence="9">
    <location>
        <begin position="529"/>
        <end position="550"/>
    </location>
</feature>
<dbReference type="CDD" id="cd07981">
    <property type="entry name" value="HFD_TAF12"/>
    <property type="match status" value="1"/>
</dbReference>
<dbReference type="GO" id="GO:0003677">
    <property type="term" value="F:DNA binding"/>
    <property type="evidence" value="ECO:0007669"/>
    <property type="project" value="TreeGrafter"/>
</dbReference>
<accession>A0AAF0JA01</accession>
<dbReference type="FunFam" id="1.10.20.10:FF:000011">
    <property type="entry name" value="Transcription initiation factor TFIID subunit 12"/>
    <property type="match status" value="1"/>
</dbReference>
<comment type="subcellular location">
    <subcellularLocation>
        <location evidence="1">Nucleus</location>
    </subcellularLocation>
</comment>
<evidence type="ECO:0000256" key="8">
    <source>
        <dbReference type="SAM" id="Coils"/>
    </source>
</evidence>
<dbReference type="GeneID" id="85225920"/>
<proteinExistence type="inferred from homology"/>